<feature type="transmembrane region" description="Helical" evidence="1">
    <location>
        <begin position="12"/>
        <end position="31"/>
    </location>
</feature>
<organism evidence="2 3">
    <name type="scientific">Anaerotignum faecicola</name>
    <dbReference type="NCBI Taxonomy" id="2358141"/>
    <lineage>
        <taxon>Bacteria</taxon>
        <taxon>Bacillati</taxon>
        <taxon>Bacillota</taxon>
        <taxon>Clostridia</taxon>
        <taxon>Lachnospirales</taxon>
        <taxon>Anaerotignaceae</taxon>
        <taxon>Anaerotignum</taxon>
    </lineage>
</organism>
<reference evidence="2 3" key="1">
    <citation type="submission" date="2018-10" db="EMBL/GenBank/DDBJ databases">
        <title>Draft Genome Sequence of Anaerotignum sp. KCTC 15736.</title>
        <authorList>
            <person name="Choi S.H."/>
            <person name="Kim J.S."/>
            <person name="Kang S.W."/>
            <person name="Lee J.S."/>
            <person name="Park S.H."/>
        </authorList>
    </citation>
    <scope>NUCLEOTIDE SEQUENCE [LARGE SCALE GENOMIC DNA]</scope>
    <source>
        <strain evidence="2 3">KCTC 15736</strain>
    </source>
</reference>
<evidence type="ECO:0000313" key="2">
    <source>
        <dbReference type="EMBL" id="GCB30519.1"/>
    </source>
</evidence>
<evidence type="ECO:0000256" key="1">
    <source>
        <dbReference type="SAM" id="Phobius"/>
    </source>
</evidence>
<keyword evidence="3" id="KW-1185">Reference proteome</keyword>
<keyword evidence="1" id="KW-0812">Transmembrane</keyword>
<proteinExistence type="predicted"/>
<keyword evidence="1" id="KW-1133">Transmembrane helix</keyword>
<sequence>MTGFVLNVLNSNFAVAICTLLGTLVGAHLSARYIRREEKRRTIAIHYSEFVSAYTDFVSDIRNPDYVRILIAAIEKLRLFCNKEDDVYFSVLFHFVTEKTPNPEGCKIAYENIQKAVRKLANK</sequence>
<protein>
    <submittedName>
        <fullName evidence="2">Uncharacterized protein</fullName>
    </submittedName>
</protein>
<evidence type="ECO:0000313" key="3">
    <source>
        <dbReference type="Proteomes" id="UP000287361"/>
    </source>
</evidence>
<dbReference type="Proteomes" id="UP000287361">
    <property type="component" value="Unassembled WGS sequence"/>
</dbReference>
<comment type="caution">
    <text evidence="2">The sequence shown here is derived from an EMBL/GenBank/DDBJ whole genome shotgun (WGS) entry which is preliminary data.</text>
</comment>
<gene>
    <name evidence="2" type="ORF">KGMB03357_21800</name>
</gene>
<dbReference type="AlphaFoldDB" id="A0A401LG71"/>
<name>A0A401LG71_9FIRM</name>
<accession>A0A401LG71</accession>
<keyword evidence="1" id="KW-0472">Membrane</keyword>
<dbReference type="EMBL" id="BHVZ01000014">
    <property type="protein sequence ID" value="GCB30519.1"/>
    <property type="molecule type" value="Genomic_DNA"/>
</dbReference>